<feature type="compositionally biased region" description="Basic residues" evidence="9">
    <location>
        <begin position="2532"/>
        <end position="2541"/>
    </location>
</feature>
<dbReference type="Pfam" id="PF05000">
    <property type="entry name" value="RNA_pol_Rpb1_4"/>
    <property type="match status" value="1"/>
</dbReference>
<feature type="domain" description="RNA polymerase Rpb1" evidence="10">
    <location>
        <begin position="2367"/>
        <end position="2412"/>
    </location>
</feature>
<evidence type="ECO:0000256" key="7">
    <source>
        <dbReference type="ARBA" id="ARBA00023163"/>
    </source>
</evidence>
<keyword evidence="2 12" id="KW-0934">Plastid</keyword>
<comment type="catalytic activity">
    <reaction evidence="8">
        <text>RNA(n) + a ribonucleoside 5'-triphosphate = RNA(n+1) + diphosphate</text>
        <dbReference type="Rhea" id="RHEA:21248"/>
        <dbReference type="Rhea" id="RHEA-COMP:14527"/>
        <dbReference type="Rhea" id="RHEA-COMP:17342"/>
        <dbReference type="ChEBI" id="CHEBI:33019"/>
        <dbReference type="ChEBI" id="CHEBI:61557"/>
        <dbReference type="ChEBI" id="CHEBI:140395"/>
        <dbReference type="EC" id="2.7.7.6"/>
    </reaction>
</comment>
<dbReference type="Gene3D" id="1.10.1790.20">
    <property type="match status" value="1"/>
</dbReference>
<evidence type="ECO:0000313" key="12">
    <source>
        <dbReference type="EMBL" id="WLG71277.1"/>
    </source>
</evidence>
<protein>
    <recommendedName>
        <fullName evidence="8">DNA-directed RNA polymerase subunit beta''</fullName>
        <ecNumber evidence="8">2.7.7.6</ecNumber>
    </recommendedName>
    <alternativeName>
        <fullName evidence="8">PEP</fullName>
    </alternativeName>
    <alternativeName>
        <fullName evidence="8">Plastid-encoded RNA polymerase subunit beta''</fullName>
        <shortName evidence="8">RNA polymerase subunit beta''</shortName>
    </alternativeName>
</protein>
<comment type="subunit">
    <text evidence="8">In plastids the minimal PEP RNA polymerase catalytic core is composed of four subunits: alpha, beta, beta', and beta''. When a (nuclear-encoded) sigma factor is associated with the core the holoenzyme is formed, which can initiate transcription.</text>
</comment>
<dbReference type="Gene3D" id="1.10.132.30">
    <property type="match status" value="1"/>
</dbReference>
<evidence type="ECO:0000256" key="4">
    <source>
        <dbReference type="ARBA" id="ARBA00022695"/>
    </source>
</evidence>
<evidence type="ECO:0000256" key="1">
    <source>
        <dbReference type="ARBA" id="ARBA00022478"/>
    </source>
</evidence>
<comment type="function">
    <text evidence="8">DNA-dependent RNA polymerase catalyzes the transcription of DNA into RNA using the four ribonucleoside triphosphates as substrates.</text>
</comment>
<feature type="binding site" evidence="8">
    <location>
        <position position="411"/>
    </location>
    <ligand>
        <name>Zn(2+)</name>
        <dbReference type="ChEBI" id="CHEBI:29105"/>
    </ligand>
</feature>
<proteinExistence type="inferred from homology"/>
<keyword evidence="7 8" id="KW-0804">Transcription</keyword>
<sequence length="2623" mass="296223">MRNFKVVPFGTKVSLKKYLFKAADNYSFGSSRVQTSLLYHSVIGTKAKGINVWTKAKGTNVGITDVKVSRSEGDKLSPKDSYTLLPFFWNASFDKGRLKALVLWFLTNHGKHKTINLLEKLKNFGFEFATKAGISLGIDDLSVPISKNRLLGEAEKEVQTAVLGYNRADLTTVEKFQRLIDTWHQTSEVLKRDVVKNFEMNDRDMCHPLNPVYMMAFSGARGNLSQVRQLVGMRGLMSDPQGRIIEFPIRSNFKEGLTLTEYIISSYGARKGIVDTALRTANAGYLTRRLVDAAQHIVVSRFDCQTTRGVFITSLKDGNKTIYSLENRLIGRVLARSIKENGHVLCLRNVEITQNLAAQISKKTSFRSIKKDIFSRRSPLANENKEKEQNVQIYVRSPLTCEAIKSVCQLCYGWSYTQGRLVSVGEAVGVIAAQSIGEPGTQLTMRTFHTGGVFSGDTMGQILAPFDGIIEYSKPIPGTLVRTPRGNIALLTKAANSFGIRGEFKFVEFQIPMFTLLFLKNKEKANFKQLLAEFSTIAISGGMQEDVEETLLSELEGELDAGNTNILKKEDDFGDLSVRAWEWSCVRILAGKIYRLPVDAFYIPKVGDYIRSNVPMARLLWKTPETSFAGNAYVTYASPLHSKEGDKATAKDLNFSDKNTYKSRKKRWSFAPSKNRGQKRKMQLSLSNPPKHPYYGTYKFQFPLSLLPKVTIGDQAFRYCESNRTGQQKKIIRVKKTSETLAHVSASLRKAIYSASISNLRYRNGAYTFMAFSSPQQGSLTNYNKSKFFASFVSLSSFNDYNHIYMCEQSRQLNIPKKQADKVSVFFNSTLSDFSVKINPSLYLNNKIKIGDGAKEQRWQKPNNLHNCIWMYELTSKVLYSATHDIYMYHALRHSTVAYITKGDKATAKGPDFTPSGDFGKIKTALLEPFASFAIAQGHHKRSGEVPLQYIYFPLYGQNKTIGLCPPGGPFAIATFAGAKATEAIGKVKLKKKTKTSKVKSSNEWDSPKYSTLKKSTMAFFMINGTYKYRSSRLELSIVTNLVENKTRNLNTSVLSFNFSKRKQKMLKQMDRSISSTITDCDFISTHSNLSSNLGGKKKVNTSYPLRFNHSNLSQLNQQSFYVQSSEGTFPVATLAVTQELGYCESNSEHINIKKEGAQKTKFNALFKAFRSTSSNTAYAKHIKNVAILLPQNKKKEGDCFVNKIKYVYKRDYLGLALLTDIFLKVERDYKLTHFITESKFKQGWIYLPHRNKHSFRLSENEGKTFNSIDRKGRIFSDYISAFYYPNVSTGAFTQAQVNFNNKTSLSLVFVPSYRSNFLTSKLFKQKVKRKKRSYIVSKQMAGLLFNTSDKNMENQNKSSLNGVVNVNTLELNKESFSFYYPNDGTYKYSTGAFAQGKGSTKQSPYQSRYSPISPPLPCLNIISLDKIEKSKTKQFYKVLSKHNQPQLFGHSKIAKYRWPQNLKNLMSIRLNDNKINKNTLLILFQKIEIDNIFKKLPPLSILNKENVPSPKDNIYMCHPYPTLWYKSSQKLNKPKQTKENIFKSFKTGKNIENPGPKILNFVKFKTNKENAFFSPATQSKVVPQQYLYLPLFGIKRKKWFKGQSNIAKRVVTLVFSNKQSFSKPFFTLASAPEATYGGQAIETTNFPLGQKQGLKIREAVLPKDPTQKYRISFPSSLVQVSKNKETQLQIKTAKGLSSPHLGALKIGISLFQNKDKNSLFTLVQSKTAKEAIKKQNESAHTKTRVLKNQKCCFYLQQPFFNQDLPNVFGKGLIGHDIYKYARLLYFVYAKDKRKTLVNQKQRHSLSPIASVAFATAKVAIAKGERWQKLKQVKNLKLSSSPLAGVKVRGERWLKSYPSPTLVKTSRFSFTKGQYTLCQLLGQKKVIKKWRDSSKIYFKRKTEKSKNRKKFTPKFLNGHESVETLFLKQTYFSGLFNLPLFSLSSMLRTESLTDSFKGTKLINDGSVQIYSRLHTNENNIGPHLAPPKVVFAHSDLLSPYEGEVVVESNQKLVSRFLNTDSSITEIKRDAKTKQALIVVKKNLCAFPLQIYPNVFSTRFRWNSLRSTRGTNILSPACIFKLNLPFSNLACLVTPLSLSLGQKEELQGAVEHWSTPSIQSTLHPVRAEARGMEHINIDGDFAVAKDKNFASAKAILNHSGKILSRRGYRQDLIQLKPLNISLNLGKKSDRKSKNLYKISNMKVGTAFAQNLNLPVFEHNKKTFAVKKATATFFSLLRVGAFVTKGDPVFQTSKAIHGITQSGLIVHIGQSSFLLRKTQTMLVSHGAIFHSYSGEFVRPGLPVLTLPFQRLKTGDIVQGIPKVEQLFEARTTKQGRLFSDSLPILLQNLFRRYKNKMPLVKAVRKSLYKIQQVLVDSVQRVYRSQGVQITDKHLEVVVRQMTAKVRVLDGGEAGFFPGELIDLDLIEKLHQSFCLNKPISAIYTLPNYSHHSRSKSEGRSFLREPKVTTLADAKKIVGDPATGCNPPKQRKKSLNSLNYTKSEHLLLNLNLTNGGFSRFRSGAPTGKQTEAKGKKSRSLKHSTQRSIRTTIQSKIRYEPQILGITRSSLESKSFIAASSFQQTSKILSRAAIERQKDFLRGLKESIIVGNLIPVGTGYFISSTSV</sequence>
<dbReference type="GO" id="GO:0006351">
    <property type="term" value="P:DNA-templated transcription"/>
    <property type="evidence" value="ECO:0007669"/>
    <property type="project" value="UniProtKB-UniRule"/>
</dbReference>
<evidence type="ECO:0000256" key="8">
    <source>
        <dbReference type="HAMAP-Rule" id="MF_01324"/>
    </source>
</evidence>
<dbReference type="InterPro" id="IPR045867">
    <property type="entry name" value="DNA-dir_RpoC_beta_prime"/>
</dbReference>
<dbReference type="InterPro" id="IPR042102">
    <property type="entry name" value="RNA_pol_Rpb1_3_sf"/>
</dbReference>
<dbReference type="Gene3D" id="1.10.274.100">
    <property type="entry name" value="RNA polymerase Rpb1, domain 3"/>
    <property type="match status" value="1"/>
</dbReference>
<dbReference type="EC" id="2.7.7.6" evidence="8"/>
<keyword evidence="5 8" id="KW-0479">Metal-binding</keyword>
<evidence type="ECO:0000256" key="3">
    <source>
        <dbReference type="ARBA" id="ARBA00022679"/>
    </source>
</evidence>
<dbReference type="Gene3D" id="1.10.150.390">
    <property type="match status" value="1"/>
</dbReference>
<dbReference type="Pfam" id="PF04998">
    <property type="entry name" value="RNA_pol_Rpb1_5"/>
    <property type="match status" value="2"/>
</dbReference>
<evidence type="ECO:0000256" key="9">
    <source>
        <dbReference type="SAM" id="MobiDB-lite"/>
    </source>
</evidence>
<dbReference type="GO" id="GO:0008270">
    <property type="term" value="F:zinc ion binding"/>
    <property type="evidence" value="ECO:0007669"/>
    <property type="project" value="UniProtKB-UniRule"/>
</dbReference>
<evidence type="ECO:0000256" key="5">
    <source>
        <dbReference type="ARBA" id="ARBA00022723"/>
    </source>
</evidence>
<evidence type="ECO:0000259" key="10">
    <source>
        <dbReference type="Pfam" id="PF04998"/>
    </source>
</evidence>
<dbReference type="InterPro" id="IPR007081">
    <property type="entry name" value="RNA_pol_Rpb1_5"/>
</dbReference>
<dbReference type="InterPro" id="IPR012756">
    <property type="entry name" value="DNA-dir_RpoC2_beta_pp"/>
</dbReference>
<geneLocation type="chloroplast" evidence="12"/>
<accession>A0AA49LND0</accession>
<dbReference type="SUPFAM" id="SSF64484">
    <property type="entry name" value="beta and beta-prime subunits of DNA dependent RNA-polymerase"/>
    <property type="match status" value="2"/>
</dbReference>
<dbReference type="EMBL" id="OQ849777">
    <property type="protein sequence ID" value="WLG71277.1"/>
    <property type="molecule type" value="Genomic_DNA"/>
</dbReference>
<dbReference type="GO" id="GO:0000428">
    <property type="term" value="C:DNA-directed RNA polymerase complex"/>
    <property type="evidence" value="ECO:0007669"/>
    <property type="project" value="UniProtKB-KW"/>
</dbReference>
<dbReference type="InterPro" id="IPR007083">
    <property type="entry name" value="RNA_pol_Rpb1_4"/>
</dbReference>
<name>A0AA49LND0_9CHLO</name>
<dbReference type="InterPro" id="IPR038120">
    <property type="entry name" value="Rpb1_funnel_sf"/>
</dbReference>
<feature type="domain" description="RNA polymerase Rpb1" evidence="10">
    <location>
        <begin position="256"/>
        <end position="459"/>
    </location>
</feature>
<dbReference type="GO" id="GO:0009507">
    <property type="term" value="C:chloroplast"/>
    <property type="evidence" value="ECO:0007669"/>
    <property type="project" value="UniProtKB-SubCell"/>
</dbReference>
<dbReference type="PANTHER" id="PTHR19376:SF68">
    <property type="entry name" value="DNA-DIRECTED RNA POLYMERASE SUBUNIT BETA"/>
    <property type="match status" value="1"/>
</dbReference>
<feature type="binding site" evidence="8">
    <location>
        <position position="304"/>
    </location>
    <ligand>
        <name>Zn(2+)</name>
        <dbReference type="ChEBI" id="CHEBI:29105"/>
    </ligand>
</feature>
<dbReference type="GO" id="GO:0003677">
    <property type="term" value="F:DNA binding"/>
    <property type="evidence" value="ECO:0007669"/>
    <property type="project" value="UniProtKB-UniRule"/>
</dbReference>
<comment type="subcellular location">
    <subcellularLocation>
        <location evidence="8">Plastid</location>
        <location evidence="8">Chloroplast</location>
    </subcellularLocation>
</comment>
<feature type="domain" description="RNA polymerase Rpb1" evidence="11">
    <location>
        <begin position="171"/>
        <end position="250"/>
    </location>
</feature>
<keyword evidence="1 8" id="KW-0240">DNA-directed RNA polymerase</keyword>
<gene>
    <name evidence="8 12" type="primary">rpoC2</name>
</gene>
<keyword evidence="12" id="KW-0150">Chloroplast</keyword>
<keyword evidence="3 8" id="KW-0808">Transferase</keyword>
<organism evidence="12">
    <name type="scientific">Johansenicoccus eremophilus</name>
    <dbReference type="NCBI Taxonomy" id="3068301"/>
    <lineage>
        <taxon>Eukaryota</taxon>
        <taxon>Viridiplantae</taxon>
        <taxon>Chlorophyta</taxon>
        <taxon>core chlorophytes</taxon>
        <taxon>Chlorophyceae</taxon>
        <taxon>CS clade</taxon>
        <taxon>Sphaeropleales</taxon>
        <taxon>Sphaeropleales incertae sedis</taxon>
        <taxon>Johansenicoccus</taxon>
    </lineage>
</organism>
<dbReference type="NCBIfam" id="TIGR02388">
    <property type="entry name" value="rpoC2_cyan"/>
    <property type="match status" value="1"/>
</dbReference>
<dbReference type="HAMAP" id="MF_01324">
    <property type="entry name" value="RNApol_bact_RpoC2"/>
    <property type="match status" value="1"/>
</dbReference>
<keyword evidence="4 8" id="KW-0548">Nucleotidyltransferase</keyword>
<dbReference type="CDD" id="cd02655">
    <property type="entry name" value="RNAP_beta'_C"/>
    <property type="match status" value="1"/>
</dbReference>
<comment type="cofactor">
    <cofactor evidence="8">
        <name>Zn(2+)</name>
        <dbReference type="ChEBI" id="CHEBI:29105"/>
    </cofactor>
    <text evidence="8">Binds 1 Zn(2+) ion per subunit.</text>
</comment>
<reference evidence="12" key="1">
    <citation type="journal article" date="2023" name="Plant Ecol Evol">
        <title>Johansenicoccus eremophilus, gen. et sp. nov., a novel evolutionary lineage in Chlorophyceae with unusual genomic features.</title>
        <authorList>
            <person name="Fucikova K."/>
            <person name="Taylor M."/>
            <person name="Lewis L.A."/>
            <person name="Niece B.K."/>
            <person name="Isaac A.S."/>
            <person name="Pietrasiak N."/>
        </authorList>
    </citation>
    <scope>NUCLEOTIDE SEQUENCE</scope>
    <source>
        <strain evidence="12">WJT24VFNP31</strain>
    </source>
</reference>
<comment type="similarity">
    <text evidence="8">Belongs to the RNA polymerase beta' chain family. RpoC2 subfamily.</text>
</comment>
<evidence type="ECO:0000256" key="6">
    <source>
        <dbReference type="ARBA" id="ARBA00022833"/>
    </source>
</evidence>
<dbReference type="GO" id="GO:0003899">
    <property type="term" value="F:DNA-directed RNA polymerase activity"/>
    <property type="evidence" value="ECO:0007669"/>
    <property type="project" value="UniProtKB-UniRule"/>
</dbReference>
<feature type="binding site" evidence="8">
    <location>
        <position position="408"/>
    </location>
    <ligand>
        <name>Zn(2+)</name>
        <dbReference type="ChEBI" id="CHEBI:29105"/>
    </ligand>
</feature>
<feature type="region of interest" description="Disordered" evidence="9">
    <location>
        <begin position="2516"/>
        <end position="2543"/>
    </location>
</feature>
<feature type="binding site" evidence="8">
    <location>
        <position position="401"/>
    </location>
    <ligand>
        <name>Zn(2+)</name>
        <dbReference type="ChEBI" id="CHEBI:29105"/>
    </ligand>
</feature>
<keyword evidence="6 8" id="KW-0862">Zinc</keyword>
<dbReference type="PANTHER" id="PTHR19376">
    <property type="entry name" value="DNA-DIRECTED RNA POLYMERASE"/>
    <property type="match status" value="1"/>
</dbReference>
<evidence type="ECO:0000259" key="11">
    <source>
        <dbReference type="Pfam" id="PF05000"/>
    </source>
</evidence>
<evidence type="ECO:0000256" key="2">
    <source>
        <dbReference type="ARBA" id="ARBA00022640"/>
    </source>
</evidence>